<dbReference type="OrthoDB" id="9803578at2"/>
<accession>A0A364Y4Q7</accession>
<keyword evidence="3" id="KW-1185">Reference proteome</keyword>
<dbReference type="InterPro" id="IPR050583">
    <property type="entry name" value="Mycobacterial_A85_antigen"/>
</dbReference>
<feature type="signal peptide" evidence="1">
    <location>
        <begin position="1"/>
        <end position="21"/>
    </location>
</feature>
<reference evidence="2 3" key="1">
    <citation type="submission" date="2018-06" db="EMBL/GenBank/DDBJ databases">
        <title>Chryseolinea flavus sp. nov., a member of the phylum Bacteroidetes isolated from soil.</title>
        <authorList>
            <person name="Li Y."/>
            <person name="Wang J."/>
        </authorList>
    </citation>
    <scope>NUCLEOTIDE SEQUENCE [LARGE SCALE GENOMIC DNA]</scope>
    <source>
        <strain evidence="2 3">SDU1-6</strain>
    </source>
</reference>
<feature type="chain" id="PRO_5016669020" evidence="1">
    <location>
        <begin position="22"/>
        <end position="365"/>
    </location>
</feature>
<keyword evidence="1" id="KW-0732">Signal</keyword>
<dbReference type="PANTHER" id="PTHR48098">
    <property type="entry name" value="ENTEROCHELIN ESTERASE-RELATED"/>
    <property type="match status" value="1"/>
</dbReference>
<dbReference type="EMBL" id="QMFY01000005">
    <property type="protein sequence ID" value="RAW00817.1"/>
    <property type="molecule type" value="Genomic_DNA"/>
</dbReference>
<evidence type="ECO:0000313" key="2">
    <source>
        <dbReference type="EMBL" id="RAW00817.1"/>
    </source>
</evidence>
<gene>
    <name evidence="2" type="ORF">DQQ10_11245</name>
</gene>
<dbReference type="Gene3D" id="3.40.50.1820">
    <property type="entry name" value="alpha/beta hydrolase"/>
    <property type="match status" value="1"/>
</dbReference>
<dbReference type="SUPFAM" id="SSF53474">
    <property type="entry name" value="alpha/beta-Hydrolases"/>
    <property type="match status" value="1"/>
</dbReference>
<organism evidence="2 3">
    <name type="scientific">Pseudochryseolinea flava</name>
    <dbReference type="NCBI Taxonomy" id="2059302"/>
    <lineage>
        <taxon>Bacteria</taxon>
        <taxon>Pseudomonadati</taxon>
        <taxon>Bacteroidota</taxon>
        <taxon>Cytophagia</taxon>
        <taxon>Cytophagales</taxon>
        <taxon>Fulvivirgaceae</taxon>
        <taxon>Pseudochryseolinea</taxon>
    </lineage>
</organism>
<dbReference type="InterPro" id="IPR029058">
    <property type="entry name" value="AB_hydrolase_fold"/>
</dbReference>
<dbReference type="RefSeq" id="WP_112746974.1">
    <property type="nucleotide sequence ID" value="NZ_QMFY01000005.1"/>
</dbReference>
<evidence type="ECO:0000313" key="3">
    <source>
        <dbReference type="Proteomes" id="UP000251889"/>
    </source>
</evidence>
<sequence>MQPLKLLSLSIAMLVCHYAVAQTADVSDLPRKGKLLTEIYSSTILKENRLGIDTKRSIKVYLPAGYDHSNKRYPVIYFLHNIFWNNDQMFEDGRVVTLMDRAIVSGVMGEFIMVVPDYKTATTGSLYENSPVSGRWLDHTTDEIVPFIDKKFRTIPHQTSRAVVGEFMGGRGALKLAMTRPDIFSVAYALHPVATGMGELPWAYLRINWQKLFASKSYPDQSLEGIEQIFLSVSQAFLPNEKRPPLYCDFFMEMVNNTPTLLPDNVRKAREGFLLDESLDACADNLRKLSGIALDWGRFDPTYAHVDSNREFSRKLEDLGIEHEAEEYRGNPYDKVWLEDGRFYTRVLPFLAKHLIFAEAASVSK</sequence>
<name>A0A364Y4Q7_9BACT</name>
<evidence type="ECO:0000256" key="1">
    <source>
        <dbReference type="SAM" id="SignalP"/>
    </source>
</evidence>
<dbReference type="PANTHER" id="PTHR48098:SF1">
    <property type="entry name" value="DIACYLGLYCEROL ACYLTRANSFERASE_MYCOLYLTRANSFERASE AG85A"/>
    <property type="match status" value="1"/>
</dbReference>
<dbReference type="Proteomes" id="UP000251889">
    <property type="component" value="Unassembled WGS sequence"/>
</dbReference>
<dbReference type="Pfam" id="PF00756">
    <property type="entry name" value="Esterase"/>
    <property type="match status" value="1"/>
</dbReference>
<protein>
    <submittedName>
        <fullName evidence="2">Peptide methionine sulfoxide reductase</fullName>
    </submittedName>
</protein>
<proteinExistence type="predicted"/>
<dbReference type="InterPro" id="IPR000801">
    <property type="entry name" value="Esterase-like"/>
</dbReference>
<dbReference type="AlphaFoldDB" id="A0A364Y4Q7"/>
<comment type="caution">
    <text evidence="2">The sequence shown here is derived from an EMBL/GenBank/DDBJ whole genome shotgun (WGS) entry which is preliminary data.</text>
</comment>
<dbReference type="GO" id="GO:0016747">
    <property type="term" value="F:acyltransferase activity, transferring groups other than amino-acyl groups"/>
    <property type="evidence" value="ECO:0007669"/>
    <property type="project" value="TreeGrafter"/>
</dbReference>